<comment type="similarity">
    <text evidence="8">Belongs to the ubiquitin-conjugating enzyme family.</text>
</comment>
<evidence type="ECO:0000256" key="9">
    <source>
        <dbReference type="SAM" id="MobiDB-lite"/>
    </source>
</evidence>
<comment type="caution">
    <text evidence="11">The sequence shown here is derived from an EMBL/GenBank/DDBJ whole genome shotgun (WGS) entry which is preliminary data.</text>
</comment>
<feature type="region of interest" description="Disordered" evidence="9">
    <location>
        <begin position="160"/>
        <end position="314"/>
    </location>
</feature>
<evidence type="ECO:0000313" key="11">
    <source>
        <dbReference type="EMBL" id="KAL0633875.1"/>
    </source>
</evidence>
<dbReference type="Gene3D" id="3.10.110.10">
    <property type="entry name" value="Ubiquitin Conjugating Enzyme"/>
    <property type="match status" value="1"/>
</dbReference>
<keyword evidence="8" id="KW-0547">Nucleotide-binding</keyword>
<evidence type="ECO:0000313" key="12">
    <source>
        <dbReference type="Proteomes" id="UP001447188"/>
    </source>
</evidence>
<keyword evidence="12" id="KW-1185">Reference proteome</keyword>
<dbReference type="PROSITE" id="PS00183">
    <property type="entry name" value="UBC_1"/>
    <property type="match status" value="1"/>
</dbReference>
<feature type="compositionally biased region" description="Basic and acidic residues" evidence="9">
    <location>
        <begin position="160"/>
        <end position="180"/>
    </location>
</feature>
<dbReference type="PANTHER" id="PTHR24067">
    <property type="entry name" value="UBIQUITIN-CONJUGATING ENZYME E2"/>
    <property type="match status" value="1"/>
</dbReference>
<dbReference type="InterPro" id="IPR000608">
    <property type="entry name" value="UBC"/>
</dbReference>
<evidence type="ECO:0000256" key="6">
    <source>
        <dbReference type="ARBA" id="ARBA00042190"/>
    </source>
</evidence>
<dbReference type="InterPro" id="IPR016135">
    <property type="entry name" value="UBQ-conjugating_enzyme/RWD"/>
</dbReference>
<evidence type="ECO:0000256" key="3">
    <source>
        <dbReference type="ARBA" id="ARBA00039884"/>
    </source>
</evidence>
<feature type="compositionally biased region" description="Basic and acidic residues" evidence="9">
    <location>
        <begin position="280"/>
        <end position="290"/>
    </location>
</feature>
<evidence type="ECO:0000259" key="10">
    <source>
        <dbReference type="PROSITE" id="PS50127"/>
    </source>
</evidence>
<feature type="active site" description="Glycyl thioester intermediate" evidence="7">
    <location>
        <position position="89"/>
    </location>
</feature>
<feature type="compositionally biased region" description="Polar residues" evidence="9">
    <location>
        <begin position="292"/>
        <end position="308"/>
    </location>
</feature>
<evidence type="ECO:0000256" key="2">
    <source>
        <dbReference type="ARBA" id="ARBA00022786"/>
    </source>
</evidence>
<evidence type="ECO:0000256" key="7">
    <source>
        <dbReference type="PROSITE-ProRule" id="PRU10133"/>
    </source>
</evidence>
<keyword evidence="2 8" id="KW-0833">Ubl conjugation pathway</keyword>
<dbReference type="Proteomes" id="UP001447188">
    <property type="component" value="Unassembled WGS sequence"/>
</dbReference>
<dbReference type="InterPro" id="IPR023313">
    <property type="entry name" value="UBQ-conjugating_AS"/>
</dbReference>
<feature type="region of interest" description="Disordered" evidence="9">
    <location>
        <begin position="1"/>
        <end position="21"/>
    </location>
</feature>
<feature type="domain" description="UBC core" evidence="10">
    <location>
        <begin position="2"/>
        <end position="151"/>
    </location>
</feature>
<evidence type="ECO:0000256" key="1">
    <source>
        <dbReference type="ARBA" id="ARBA00022679"/>
    </source>
</evidence>
<reference evidence="11 12" key="1">
    <citation type="submission" date="2024-02" db="EMBL/GenBank/DDBJ databases">
        <title>Discinaceae phylogenomics.</title>
        <authorList>
            <person name="Dirks A.C."/>
            <person name="James T.Y."/>
        </authorList>
    </citation>
    <scope>NUCLEOTIDE SEQUENCE [LARGE SCALE GENOMIC DNA]</scope>
    <source>
        <strain evidence="11 12">ACD0624</strain>
    </source>
</reference>
<dbReference type="CDD" id="cd23804">
    <property type="entry name" value="UBCc_UBE2S"/>
    <property type="match status" value="1"/>
</dbReference>
<feature type="compositionally biased region" description="Polar residues" evidence="9">
    <location>
        <begin position="259"/>
        <end position="273"/>
    </location>
</feature>
<gene>
    <name evidence="11" type="ORF">Q9L58_007177</name>
</gene>
<dbReference type="EMBL" id="JBBBZM010000110">
    <property type="protein sequence ID" value="KAL0633875.1"/>
    <property type="molecule type" value="Genomic_DNA"/>
</dbReference>
<keyword evidence="1" id="KW-0808">Transferase</keyword>
<dbReference type="InterPro" id="IPR050113">
    <property type="entry name" value="Ub_conjugating_enzyme"/>
</dbReference>
<keyword evidence="8" id="KW-0067">ATP-binding</keyword>
<dbReference type="PROSITE" id="PS50127">
    <property type="entry name" value="UBC_2"/>
    <property type="match status" value="1"/>
</dbReference>
<proteinExistence type="inferred from homology"/>
<organism evidence="11 12">
    <name type="scientific">Discina gigas</name>
    <dbReference type="NCBI Taxonomy" id="1032678"/>
    <lineage>
        <taxon>Eukaryota</taxon>
        <taxon>Fungi</taxon>
        <taxon>Dikarya</taxon>
        <taxon>Ascomycota</taxon>
        <taxon>Pezizomycotina</taxon>
        <taxon>Pezizomycetes</taxon>
        <taxon>Pezizales</taxon>
        <taxon>Discinaceae</taxon>
        <taxon>Discina</taxon>
    </lineage>
</organism>
<evidence type="ECO:0000256" key="5">
    <source>
        <dbReference type="ARBA" id="ARBA00042179"/>
    </source>
</evidence>
<evidence type="ECO:0000256" key="8">
    <source>
        <dbReference type="RuleBase" id="RU362109"/>
    </source>
</evidence>
<sequence>MSSQRRLAKDQASLRSAPPPDYFFPPNSEVDDLSSLSVYLTGPTSTPFEHGVFLISLRMPANYPAEPPKATFKTKIFHPNIDDRSGDVCVGTLKRDWKPTLTLKDVLLTIRCLLIQPNPTSSLNEEAGKLLLEEYAEYARHARLITGVHAGVPEELRELAEEARNRGEDEKSTLKPDSRKTIFSGPQLEDPKAPAEKRKLRQAVKPTLRATVTRRHEDVKPAVVKSGSSSEDADSGKENAEAVPHATLPGSPLGKRTISESTSRPLVAQNPTGNAEEAEESGRKSPKIKEGQTANVQQRKVIVSTNATKPKAKVAKPAVKKVGLKRF</sequence>
<dbReference type="SUPFAM" id="SSF54495">
    <property type="entry name" value="UBC-like"/>
    <property type="match status" value="1"/>
</dbReference>
<accession>A0ABR3GD85</accession>
<evidence type="ECO:0000256" key="4">
    <source>
        <dbReference type="ARBA" id="ARBA00041569"/>
    </source>
</evidence>
<dbReference type="Pfam" id="PF00179">
    <property type="entry name" value="UQ_con"/>
    <property type="match status" value="1"/>
</dbReference>
<protein>
    <recommendedName>
        <fullName evidence="3">Ubiquitin-conjugating enzyme E2 2</fullName>
    </recommendedName>
    <alternativeName>
        <fullName evidence="5">E2 ubiquitin-conjugating enzyme 2</fullName>
    </alternativeName>
    <alternativeName>
        <fullName evidence="6">Ubiquitin carrier protein UBC2</fullName>
    </alternativeName>
    <alternativeName>
        <fullName evidence="4">Ubiquitin-protein ligase UBC2</fullName>
    </alternativeName>
</protein>
<name>A0ABR3GD85_9PEZI</name>
<dbReference type="SMART" id="SM00212">
    <property type="entry name" value="UBCc"/>
    <property type="match status" value="1"/>
</dbReference>